<evidence type="ECO:0000256" key="7">
    <source>
        <dbReference type="SAM" id="Phobius"/>
    </source>
</evidence>
<feature type="transmembrane region" description="Helical" evidence="7">
    <location>
        <begin position="254"/>
        <end position="276"/>
    </location>
</feature>
<organism evidence="8 9">
    <name type="scientific">Salimicrobium humidisoli</name>
    <dbReference type="NCBI Taxonomy" id="2029857"/>
    <lineage>
        <taxon>Bacteria</taxon>
        <taxon>Bacillati</taxon>
        <taxon>Bacillota</taxon>
        <taxon>Bacilli</taxon>
        <taxon>Bacillales</taxon>
        <taxon>Bacillaceae</taxon>
        <taxon>Salimicrobium</taxon>
    </lineage>
</organism>
<protein>
    <submittedName>
        <fullName evidence="8">MFS transporter</fullName>
    </submittedName>
</protein>
<evidence type="ECO:0000256" key="2">
    <source>
        <dbReference type="ARBA" id="ARBA00022448"/>
    </source>
</evidence>
<feature type="transmembrane region" description="Helical" evidence="7">
    <location>
        <begin position="38"/>
        <end position="58"/>
    </location>
</feature>
<comment type="caution">
    <text evidence="8">The sequence shown here is derived from an EMBL/GenBank/DDBJ whole genome shotgun (WGS) entry which is preliminary data.</text>
</comment>
<sequence>MNTLSFRFLWVGQTLANLGDVIYIVALISILYTVSQSALYLALLPFVNTFARFISGYLSPVLFNRYPLKTLLFGSQSSKTFFLLVLASLTTTQLLESLLFIFFLVFAIAFLDGWAAPASRAMIPRLVDKEEIVQANSFFSVASQIVQLGGWALGGLLVAMIGGQYVIWLTFFFYLLSSGLLMVIQDSTTFQFPNEKSPLRSTLKEGWETIWQNLIFRKIHVVIFLESIANVVWIAAIIYVYVSEVLQKNEAWWGYINTTFFLGLLIGGVICTKYAIRVERNLKKLLIITSFIAGIVTMCFGYNSLPWMALVLSMLYGAVEQVKSIMMETYLQMEASSENLPKIYGAQEAMTSLTFGCASLLLGWLADAFGVSHVFFSAGILLMVAAVYLTLSKHVFPATYINEFKA</sequence>
<evidence type="ECO:0000256" key="3">
    <source>
        <dbReference type="ARBA" id="ARBA00022475"/>
    </source>
</evidence>
<feature type="transmembrane region" description="Helical" evidence="7">
    <location>
        <begin position="285"/>
        <end position="303"/>
    </location>
</feature>
<evidence type="ECO:0000256" key="5">
    <source>
        <dbReference type="ARBA" id="ARBA00022989"/>
    </source>
</evidence>
<dbReference type="EMBL" id="NSGH01000011">
    <property type="protein sequence ID" value="PBB05576.1"/>
    <property type="molecule type" value="Genomic_DNA"/>
</dbReference>
<keyword evidence="5 7" id="KW-1133">Transmembrane helix</keyword>
<feature type="transmembrane region" description="Helical" evidence="7">
    <location>
        <begin position="97"/>
        <end position="116"/>
    </location>
</feature>
<keyword evidence="3" id="KW-1003">Cell membrane</keyword>
<evidence type="ECO:0000313" key="9">
    <source>
        <dbReference type="Proteomes" id="UP000217561"/>
    </source>
</evidence>
<keyword evidence="2" id="KW-0813">Transport</keyword>
<evidence type="ECO:0000256" key="4">
    <source>
        <dbReference type="ARBA" id="ARBA00022692"/>
    </source>
</evidence>
<dbReference type="InterPro" id="IPR010290">
    <property type="entry name" value="TM_effector"/>
</dbReference>
<feature type="transmembrane region" description="Helical" evidence="7">
    <location>
        <begin position="7"/>
        <end position="32"/>
    </location>
</feature>
<dbReference type="PANTHER" id="PTHR23513">
    <property type="entry name" value="INTEGRAL MEMBRANE EFFLUX PROTEIN-RELATED"/>
    <property type="match status" value="1"/>
</dbReference>
<accession>A0ABX4HSP4</accession>
<dbReference type="Proteomes" id="UP000217561">
    <property type="component" value="Unassembled WGS sequence"/>
</dbReference>
<gene>
    <name evidence="8" type="ORF">CKW00_08310</name>
</gene>
<dbReference type="Pfam" id="PF05977">
    <property type="entry name" value="MFS_3"/>
    <property type="match status" value="1"/>
</dbReference>
<evidence type="ECO:0000256" key="1">
    <source>
        <dbReference type="ARBA" id="ARBA00004651"/>
    </source>
</evidence>
<comment type="subcellular location">
    <subcellularLocation>
        <location evidence="1">Cell membrane</location>
        <topology evidence="1">Multi-pass membrane protein</topology>
    </subcellularLocation>
</comment>
<evidence type="ECO:0000256" key="6">
    <source>
        <dbReference type="ARBA" id="ARBA00023136"/>
    </source>
</evidence>
<dbReference type="SUPFAM" id="SSF103473">
    <property type="entry name" value="MFS general substrate transporter"/>
    <property type="match status" value="1"/>
</dbReference>
<feature type="transmembrane region" description="Helical" evidence="7">
    <location>
        <begin position="137"/>
        <end position="159"/>
    </location>
</feature>
<feature type="transmembrane region" description="Helical" evidence="7">
    <location>
        <begin position="165"/>
        <end position="184"/>
    </location>
</feature>
<dbReference type="PANTHER" id="PTHR23513:SF19">
    <property type="entry name" value="MAJOR FACILITATOR SUPERFAMILY (MFS) PROFILE DOMAIN-CONTAINING PROTEIN"/>
    <property type="match status" value="1"/>
</dbReference>
<keyword evidence="4 7" id="KW-0812">Transmembrane</keyword>
<dbReference type="CDD" id="cd06173">
    <property type="entry name" value="MFS_MefA_like"/>
    <property type="match status" value="1"/>
</dbReference>
<feature type="transmembrane region" description="Helical" evidence="7">
    <location>
        <begin position="371"/>
        <end position="391"/>
    </location>
</feature>
<keyword evidence="6 7" id="KW-0472">Membrane</keyword>
<proteinExistence type="predicted"/>
<dbReference type="RefSeq" id="WP_095822199.1">
    <property type="nucleotide sequence ID" value="NZ_NSGH01000011.1"/>
</dbReference>
<evidence type="ECO:0000313" key="8">
    <source>
        <dbReference type="EMBL" id="PBB05576.1"/>
    </source>
</evidence>
<name>A0ABX4HSP4_9BACI</name>
<dbReference type="InterPro" id="IPR036259">
    <property type="entry name" value="MFS_trans_sf"/>
</dbReference>
<feature type="transmembrane region" description="Helical" evidence="7">
    <location>
        <begin position="221"/>
        <end position="242"/>
    </location>
</feature>
<keyword evidence="9" id="KW-1185">Reference proteome</keyword>
<dbReference type="Gene3D" id="1.20.1250.20">
    <property type="entry name" value="MFS general substrate transporter like domains"/>
    <property type="match status" value="1"/>
</dbReference>
<reference evidence="8 9" key="1">
    <citation type="submission" date="2017-08" db="EMBL/GenBank/DDBJ databases">
        <title>Salimicrobium alkalisoli sp. nov., isolated from saline alkaline soil.</title>
        <authorList>
            <person name="Zhang G."/>
            <person name="Xiong Q."/>
        </authorList>
    </citation>
    <scope>NUCLEOTIDE SEQUENCE [LARGE SCALE GENOMIC DNA]</scope>
    <source>
        <strain evidence="8 9">WN024</strain>
    </source>
</reference>